<feature type="region of interest" description="Disordered" evidence="6">
    <location>
        <begin position="103"/>
        <end position="179"/>
    </location>
</feature>
<name>A0AAV5M852_9ROSI</name>
<feature type="domain" description="Replication factor A C-terminal" evidence="7">
    <location>
        <begin position="1"/>
        <end position="82"/>
    </location>
</feature>
<sequence>MWCTKCAKKVEYPVPRYRLELVVGDNTGETIFVLFDDVAFGLIQLSATEIIDKHIVNDDEEYQLPPALLNLIDTTHVFQLKVSSFSKAGGVESFMVNKMVTDSKKHENTSSNDNATIDLGKSNAIGQSSDSSSKNLTNVHEEGKSEKSLIKRRRLLLSKESDDEEIREDPIQWDDKDTK</sequence>
<organism evidence="8 9">
    <name type="scientific">Rubroshorea leprosula</name>
    <dbReference type="NCBI Taxonomy" id="152421"/>
    <lineage>
        <taxon>Eukaryota</taxon>
        <taxon>Viridiplantae</taxon>
        <taxon>Streptophyta</taxon>
        <taxon>Embryophyta</taxon>
        <taxon>Tracheophyta</taxon>
        <taxon>Spermatophyta</taxon>
        <taxon>Magnoliopsida</taxon>
        <taxon>eudicotyledons</taxon>
        <taxon>Gunneridae</taxon>
        <taxon>Pentapetalae</taxon>
        <taxon>rosids</taxon>
        <taxon>malvids</taxon>
        <taxon>Malvales</taxon>
        <taxon>Dipterocarpaceae</taxon>
        <taxon>Rubroshorea</taxon>
    </lineage>
</organism>
<proteinExistence type="inferred from homology"/>
<protein>
    <recommendedName>
        <fullName evidence="7">Replication factor A C-terminal domain-containing protein</fullName>
    </recommendedName>
</protein>
<evidence type="ECO:0000256" key="2">
    <source>
        <dbReference type="ARBA" id="ARBA00022723"/>
    </source>
</evidence>
<reference evidence="8 9" key="1">
    <citation type="journal article" date="2021" name="Commun. Biol.">
        <title>The genome of Shorea leprosula (Dipterocarpaceae) highlights the ecological relevance of drought in aseasonal tropical rainforests.</title>
        <authorList>
            <person name="Ng K.K.S."/>
            <person name="Kobayashi M.J."/>
            <person name="Fawcett J.A."/>
            <person name="Hatakeyama M."/>
            <person name="Paape T."/>
            <person name="Ng C.H."/>
            <person name="Ang C.C."/>
            <person name="Tnah L.H."/>
            <person name="Lee C.T."/>
            <person name="Nishiyama T."/>
            <person name="Sese J."/>
            <person name="O'Brien M.J."/>
            <person name="Copetti D."/>
            <person name="Mohd Noor M.I."/>
            <person name="Ong R.C."/>
            <person name="Putra M."/>
            <person name="Sireger I.Z."/>
            <person name="Indrioko S."/>
            <person name="Kosugi Y."/>
            <person name="Izuno A."/>
            <person name="Isagi Y."/>
            <person name="Lee S.L."/>
            <person name="Shimizu K.K."/>
        </authorList>
    </citation>
    <scope>NUCLEOTIDE SEQUENCE [LARGE SCALE GENOMIC DNA]</scope>
    <source>
        <strain evidence="8">214</strain>
    </source>
</reference>
<keyword evidence="3" id="KW-0863">Zinc-finger</keyword>
<keyword evidence="5" id="KW-0238">DNA-binding</keyword>
<dbReference type="CDD" id="cd04476">
    <property type="entry name" value="RPA1_DBD_C"/>
    <property type="match status" value="1"/>
</dbReference>
<dbReference type="Proteomes" id="UP001054252">
    <property type="component" value="Unassembled WGS sequence"/>
</dbReference>
<dbReference type="GO" id="GO:0008270">
    <property type="term" value="F:zinc ion binding"/>
    <property type="evidence" value="ECO:0007669"/>
    <property type="project" value="UniProtKB-KW"/>
</dbReference>
<dbReference type="Gene3D" id="2.40.50.140">
    <property type="entry name" value="Nucleic acid-binding proteins"/>
    <property type="match status" value="1"/>
</dbReference>
<evidence type="ECO:0000256" key="5">
    <source>
        <dbReference type="ARBA" id="ARBA00023125"/>
    </source>
</evidence>
<dbReference type="PANTHER" id="PTHR47165:SF4">
    <property type="entry name" value="OS03G0429900 PROTEIN"/>
    <property type="match status" value="1"/>
</dbReference>
<evidence type="ECO:0000313" key="8">
    <source>
        <dbReference type="EMBL" id="GKV46009.1"/>
    </source>
</evidence>
<accession>A0AAV5M852</accession>
<evidence type="ECO:0000256" key="6">
    <source>
        <dbReference type="SAM" id="MobiDB-lite"/>
    </source>
</evidence>
<dbReference type="PANTHER" id="PTHR47165">
    <property type="entry name" value="OS03G0429900 PROTEIN"/>
    <property type="match status" value="1"/>
</dbReference>
<dbReference type="InterPro" id="IPR047192">
    <property type="entry name" value="Euk_RPA1_DBD_C"/>
</dbReference>
<evidence type="ECO:0000256" key="1">
    <source>
        <dbReference type="ARBA" id="ARBA00005690"/>
    </source>
</evidence>
<dbReference type="SUPFAM" id="SSF50249">
    <property type="entry name" value="Nucleic acid-binding proteins"/>
    <property type="match status" value="1"/>
</dbReference>
<dbReference type="AlphaFoldDB" id="A0AAV5M852"/>
<feature type="compositionally biased region" description="Basic and acidic residues" evidence="6">
    <location>
        <begin position="139"/>
        <end position="149"/>
    </location>
</feature>
<keyword evidence="4" id="KW-0862">Zinc</keyword>
<feature type="compositionally biased region" description="Polar residues" evidence="6">
    <location>
        <begin position="124"/>
        <end position="138"/>
    </location>
</feature>
<evidence type="ECO:0000259" key="7">
    <source>
        <dbReference type="Pfam" id="PF08646"/>
    </source>
</evidence>
<gene>
    <name evidence="8" type="ORF">SLEP1_g53032</name>
</gene>
<dbReference type="Pfam" id="PF08646">
    <property type="entry name" value="Rep_fac-A_C"/>
    <property type="match status" value="1"/>
</dbReference>
<dbReference type="GO" id="GO:0003677">
    <property type="term" value="F:DNA binding"/>
    <property type="evidence" value="ECO:0007669"/>
    <property type="project" value="UniProtKB-KW"/>
</dbReference>
<comment type="similarity">
    <text evidence="1">Belongs to the replication factor A protein 1 family.</text>
</comment>
<evidence type="ECO:0000313" key="9">
    <source>
        <dbReference type="Proteomes" id="UP001054252"/>
    </source>
</evidence>
<dbReference type="InterPro" id="IPR012340">
    <property type="entry name" value="NA-bd_OB-fold"/>
</dbReference>
<evidence type="ECO:0000256" key="4">
    <source>
        <dbReference type="ARBA" id="ARBA00022833"/>
    </source>
</evidence>
<dbReference type="EMBL" id="BPVZ01000201">
    <property type="protein sequence ID" value="GKV46009.1"/>
    <property type="molecule type" value="Genomic_DNA"/>
</dbReference>
<comment type="caution">
    <text evidence="8">The sequence shown here is derived from an EMBL/GenBank/DDBJ whole genome shotgun (WGS) entry which is preliminary data.</text>
</comment>
<feature type="compositionally biased region" description="Basic and acidic residues" evidence="6">
    <location>
        <begin position="168"/>
        <end position="179"/>
    </location>
</feature>
<keyword evidence="9" id="KW-1185">Reference proteome</keyword>
<dbReference type="InterPro" id="IPR013955">
    <property type="entry name" value="Rep_factor-A_C"/>
</dbReference>
<keyword evidence="2" id="KW-0479">Metal-binding</keyword>
<evidence type="ECO:0000256" key="3">
    <source>
        <dbReference type="ARBA" id="ARBA00022771"/>
    </source>
</evidence>